<keyword evidence="3" id="KW-1185">Reference proteome</keyword>
<dbReference type="AlphaFoldDB" id="A0A1Q4V160"/>
<evidence type="ECO:0000313" key="3">
    <source>
        <dbReference type="Proteomes" id="UP000186455"/>
    </source>
</evidence>
<evidence type="ECO:0000313" key="2">
    <source>
        <dbReference type="EMBL" id="OKH91578.1"/>
    </source>
</evidence>
<sequence length="145" mass="15456">MRVLRKSISLALAIPAAVTVVLGMAPQAQADAGTGCPNWEYDCGEFYFNSHQTGSRVVFRGTNVPDLAGYHFLTAGAGKGQLVKNNAASFHNASVRDAAVFFNSGYTGPCDSFAKRTGTARLKNTYNDNASLRFGAAPSNCHRFS</sequence>
<name>A0A1Q4V160_9ACTN</name>
<protein>
    <recommendedName>
        <fullName evidence="4">Peptidase inhibitor family I36</fullName>
    </recommendedName>
</protein>
<evidence type="ECO:0000256" key="1">
    <source>
        <dbReference type="SAM" id="SignalP"/>
    </source>
</evidence>
<dbReference type="EMBL" id="LFBV01000009">
    <property type="protein sequence ID" value="OKH91578.1"/>
    <property type="molecule type" value="Genomic_DNA"/>
</dbReference>
<comment type="caution">
    <text evidence="2">The sequence shown here is derived from an EMBL/GenBank/DDBJ whole genome shotgun (WGS) entry which is preliminary data.</text>
</comment>
<keyword evidence="1" id="KW-0732">Signal</keyword>
<gene>
    <name evidence="2" type="ORF">AB852_28955</name>
</gene>
<proteinExistence type="predicted"/>
<feature type="signal peptide" evidence="1">
    <location>
        <begin position="1"/>
        <end position="30"/>
    </location>
</feature>
<feature type="chain" id="PRO_5012479481" description="Peptidase inhibitor family I36" evidence="1">
    <location>
        <begin position="31"/>
        <end position="145"/>
    </location>
</feature>
<organism evidence="2 3">
    <name type="scientific">Streptomyces uncialis</name>
    <dbReference type="NCBI Taxonomy" id="1048205"/>
    <lineage>
        <taxon>Bacteria</taxon>
        <taxon>Bacillati</taxon>
        <taxon>Actinomycetota</taxon>
        <taxon>Actinomycetes</taxon>
        <taxon>Kitasatosporales</taxon>
        <taxon>Streptomycetaceae</taxon>
        <taxon>Streptomyces</taxon>
    </lineage>
</organism>
<dbReference type="STRING" id="1048205.AB852_28955"/>
<dbReference type="RefSeq" id="WP_073793266.1">
    <property type="nucleotide sequence ID" value="NZ_CP108638.1"/>
</dbReference>
<accession>A0A1Q4V160</accession>
<evidence type="ECO:0008006" key="4">
    <source>
        <dbReference type="Google" id="ProtNLM"/>
    </source>
</evidence>
<dbReference type="Proteomes" id="UP000186455">
    <property type="component" value="Unassembled WGS sequence"/>
</dbReference>
<reference evidence="2 3" key="1">
    <citation type="submission" date="2015-06" db="EMBL/GenBank/DDBJ databases">
        <title>Cloning and characterization of the uncialamcin biosynthetic gene cluster.</title>
        <authorList>
            <person name="Yan X."/>
            <person name="Huang T."/>
            <person name="Ge H."/>
            <person name="Shen B."/>
        </authorList>
    </citation>
    <scope>NUCLEOTIDE SEQUENCE [LARGE SCALE GENOMIC DNA]</scope>
    <source>
        <strain evidence="2 3">DCA2648</strain>
    </source>
</reference>